<comment type="caution">
    <text evidence="2">The sequence shown here is derived from an EMBL/GenBank/DDBJ whole genome shotgun (WGS) entry which is preliminary data.</text>
</comment>
<reference evidence="2 3" key="1">
    <citation type="submission" date="2014-10" db="EMBL/GenBank/DDBJ databases">
        <title>Draft genome sequence of Novosphingobium subterraneum DSM 12447.</title>
        <authorList>
            <person name="Gan H.M."/>
            <person name="Gan H.Y."/>
            <person name="Savka M.A."/>
        </authorList>
    </citation>
    <scope>NUCLEOTIDE SEQUENCE [LARGE SCALE GENOMIC DNA]</scope>
    <source>
        <strain evidence="2 3">DSM 12447</strain>
    </source>
</reference>
<dbReference type="InterPro" id="IPR002559">
    <property type="entry name" value="Transposase_11"/>
</dbReference>
<gene>
    <name evidence="2" type="ORF">NJ75_04424</name>
</gene>
<organism evidence="2 3">
    <name type="scientific">Novosphingobium subterraneum</name>
    <dbReference type="NCBI Taxonomy" id="48936"/>
    <lineage>
        <taxon>Bacteria</taxon>
        <taxon>Pseudomonadati</taxon>
        <taxon>Pseudomonadota</taxon>
        <taxon>Alphaproteobacteria</taxon>
        <taxon>Sphingomonadales</taxon>
        <taxon>Sphingomonadaceae</taxon>
        <taxon>Novosphingobium</taxon>
    </lineage>
</organism>
<dbReference type="PATRIC" id="fig|48936.3.peg.4463"/>
<dbReference type="GO" id="GO:0004803">
    <property type="term" value="F:transposase activity"/>
    <property type="evidence" value="ECO:0007669"/>
    <property type="project" value="InterPro"/>
</dbReference>
<name>A0A0B8Z751_9SPHN</name>
<evidence type="ECO:0000259" key="1">
    <source>
        <dbReference type="Pfam" id="PF01609"/>
    </source>
</evidence>
<feature type="domain" description="Transposase IS4-like" evidence="1">
    <location>
        <begin position="209"/>
        <end position="493"/>
    </location>
</feature>
<dbReference type="GO" id="GO:0006313">
    <property type="term" value="P:DNA transposition"/>
    <property type="evidence" value="ECO:0007669"/>
    <property type="project" value="InterPro"/>
</dbReference>
<dbReference type="NCBIfam" id="NF033559">
    <property type="entry name" value="transpos_IS1634"/>
    <property type="match status" value="1"/>
</dbReference>
<dbReference type="EMBL" id="JRVC01000033">
    <property type="protein sequence ID" value="KHS42058.1"/>
    <property type="molecule type" value="Genomic_DNA"/>
</dbReference>
<evidence type="ECO:0000313" key="3">
    <source>
        <dbReference type="Proteomes" id="UP000031338"/>
    </source>
</evidence>
<dbReference type="STRING" id="48936.NJ75_04424"/>
<accession>A0A0B8Z751</accession>
<keyword evidence="3" id="KW-1185">Reference proteome</keyword>
<dbReference type="InterPro" id="IPR047654">
    <property type="entry name" value="IS1634_transpos"/>
</dbReference>
<dbReference type="Proteomes" id="UP000031338">
    <property type="component" value="Unassembled WGS sequence"/>
</dbReference>
<proteinExistence type="predicted"/>
<dbReference type="PANTHER" id="PTHR34614">
    <property type="match status" value="1"/>
</dbReference>
<dbReference type="Pfam" id="PF01609">
    <property type="entry name" value="DDE_Tnp_1"/>
    <property type="match status" value="1"/>
</dbReference>
<sequence>MVFLWSIVQVGDNNTCMFVVERVARGHRYLYLVESVREGKVVRQRTIKALGRKDALAASGELDRLAASIARHAERSIILSDIDDGKITAHRIGGPLLFGRLWQRLGVDAVLAEVLAGRGFGFDVERAVFVAMLHRLFVSGSDRACTDWMKSYAIDGVEDLALHHFYRAMAWLGEEIEEKAEGALAPRCVKDVIEEKLFDRRRDLFTDLSLVFMDTTSLSFYGAGGDTLGRRGHSKDHRPELAQMILAVVIDAQGRPICTEMVPGNTADVKVLLPIVTRLRTRFGITRSCVVADRGMISADTIAALEKLGMEYILGARERSSSVIRDVVLNDTAPMVPLVLERQAGETQLWVKEVRVGSGKDTQRYIVTLNEAEAKKDKADRQAIIDGLQAQLKKGDKALVGNSAYRRYLKASGKSFEIDLGKLADEARFDGISVLRTNARITPLQAVIRYRDLLQVEALFRVAKASFDTRPIFHQSDAAIRGHVFVSFLALTLAKELTRLCQDKGFQPEWQPLLNDLDRLQQATIEKDGKAITTRTHVTGDVGNVFKAVGIALPANIAEQPAT</sequence>
<dbReference type="GO" id="GO:0003677">
    <property type="term" value="F:DNA binding"/>
    <property type="evidence" value="ECO:0007669"/>
    <property type="project" value="InterPro"/>
</dbReference>
<dbReference type="PANTHER" id="PTHR34614:SF2">
    <property type="entry name" value="TRANSPOSASE IS4-LIKE DOMAIN-CONTAINING PROTEIN"/>
    <property type="match status" value="1"/>
</dbReference>
<evidence type="ECO:0000313" key="2">
    <source>
        <dbReference type="EMBL" id="KHS42058.1"/>
    </source>
</evidence>
<protein>
    <recommendedName>
        <fullName evidence="1">Transposase IS4-like domain-containing protein</fullName>
    </recommendedName>
</protein>
<dbReference type="AlphaFoldDB" id="A0A0B8Z751"/>